<reference evidence="1 2" key="1">
    <citation type="submission" date="2016-10" db="EMBL/GenBank/DDBJ databases">
        <authorList>
            <person name="de Groot N.N."/>
        </authorList>
    </citation>
    <scope>NUCLEOTIDE SEQUENCE [LARGE SCALE GENOMIC DNA]</scope>
    <source>
        <strain evidence="1 2">Z108</strain>
    </source>
</reference>
<protein>
    <submittedName>
        <fullName evidence="1">Uncharacterized protein</fullName>
    </submittedName>
</protein>
<evidence type="ECO:0000313" key="2">
    <source>
        <dbReference type="Proteomes" id="UP000183639"/>
    </source>
</evidence>
<sequence length="282" mass="33685">MNVLSYVNSKDIRQYLYDINYQCNTIQAAWLVYQNIKMSMDEKYKAYRWIVDNMSDLPMPKYRHLIKHDSIHEYLNQNIEFFEKHKAKIEDKGGIDYHITDEEDFDYLWCYFPTPFKKGDIVCSCLNYPHNHSDLCTGMFVLDEINNTAEDYKRYMYCGKHIDMNAYGWFQDLDGTIYYENMSNYMNLERYTGELYGQERILIAVSNFVQDNIGFELLLQSQRTLMMRDYGENWMPKIYTNAGMKLAGLTDLPKLTKAQKKANNLRRKKFAIHNLLKNDFIE</sequence>
<evidence type="ECO:0000313" key="1">
    <source>
        <dbReference type="EMBL" id="SFH81723.1"/>
    </source>
</evidence>
<gene>
    <name evidence="1" type="ORF">SAMN04487861_10592</name>
</gene>
<dbReference type="EMBL" id="FOQK01000005">
    <property type="protein sequence ID" value="SFH81723.1"/>
    <property type="molecule type" value="Genomic_DNA"/>
</dbReference>
<dbReference type="AlphaFoldDB" id="A0A1I3D4P6"/>
<accession>A0A1I3D4P6</accession>
<organism evidence="1 2">
    <name type="scientific">Selenomonas ruminantium</name>
    <dbReference type="NCBI Taxonomy" id="971"/>
    <lineage>
        <taxon>Bacteria</taxon>
        <taxon>Bacillati</taxon>
        <taxon>Bacillota</taxon>
        <taxon>Negativicutes</taxon>
        <taxon>Selenomonadales</taxon>
        <taxon>Selenomonadaceae</taxon>
        <taxon>Selenomonas</taxon>
    </lineage>
</organism>
<name>A0A1I3D4P6_SELRU</name>
<proteinExistence type="predicted"/>
<dbReference type="Proteomes" id="UP000183639">
    <property type="component" value="Unassembled WGS sequence"/>
</dbReference>